<dbReference type="Pfam" id="PF12389">
    <property type="entry name" value="Peptidase_M73"/>
    <property type="match status" value="1"/>
</dbReference>
<name>A0A429XDS5_SIMTE</name>
<organism evidence="1 2">
    <name type="scientific">Siminovitchia terrae</name>
    <name type="common">Bacillus terrae</name>
    <dbReference type="NCBI Taxonomy" id="1914933"/>
    <lineage>
        <taxon>Bacteria</taxon>
        <taxon>Bacillati</taxon>
        <taxon>Bacillota</taxon>
        <taxon>Bacilli</taxon>
        <taxon>Bacillales</taxon>
        <taxon>Bacillaceae</taxon>
        <taxon>Siminovitchia</taxon>
    </lineage>
</organism>
<dbReference type="InterPro" id="IPR023833">
    <property type="entry name" value="Signal_pept_SipW-depend-type"/>
</dbReference>
<sequence length="195" mass="21472">MGMKKRFGKGMMTVALGAALIGGGTYAYFSDTETTNNTFAAGTLDLTLSPTEIINVDNIAPGDSFIRDFELGNGGSLDIDKVLLETDYIVNDAKGDNTEDMAEHIQVEFLYNVSNLDEVIFETTLADLKDMTPEAVNQHIFYPEIGDKGLPVGETHDLIVKFNFLDNGEDQNQFQGDSLKLTWTFNATQKPGEQR</sequence>
<reference evidence="1 2" key="1">
    <citation type="submission" date="2018-12" db="EMBL/GenBank/DDBJ databases">
        <authorList>
            <person name="Sun L."/>
            <person name="Chen Z."/>
        </authorList>
    </citation>
    <scope>NUCLEOTIDE SEQUENCE [LARGE SCALE GENOMIC DNA]</scope>
    <source>
        <strain evidence="1 2">LMG 29736</strain>
    </source>
</reference>
<keyword evidence="1" id="KW-0132">Cell division</keyword>
<evidence type="ECO:0000313" key="2">
    <source>
        <dbReference type="Proteomes" id="UP000287296"/>
    </source>
</evidence>
<proteinExistence type="predicted"/>
<protein>
    <submittedName>
        <fullName evidence="1">Cell division protein FtsN</fullName>
    </submittedName>
</protein>
<dbReference type="InterPro" id="IPR022121">
    <property type="entry name" value="Peptidase_M73_camelysin"/>
</dbReference>
<comment type="caution">
    <text evidence="1">The sequence shown here is derived from an EMBL/GenBank/DDBJ whole genome shotgun (WGS) entry which is preliminary data.</text>
</comment>
<accession>A0A429XDS5</accession>
<dbReference type="AlphaFoldDB" id="A0A429XDS5"/>
<keyword evidence="1" id="KW-0131">Cell cycle</keyword>
<evidence type="ECO:0000313" key="1">
    <source>
        <dbReference type="EMBL" id="RST61604.1"/>
    </source>
</evidence>
<dbReference type="EMBL" id="QYTW02000001">
    <property type="protein sequence ID" value="RST61604.1"/>
    <property type="molecule type" value="Genomic_DNA"/>
</dbReference>
<dbReference type="OrthoDB" id="2660939at2"/>
<dbReference type="RefSeq" id="WP_120115801.1">
    <property type="nucleotide sequence ID" value="NZ_QYTW02000001.1"/>
</dbReference>
<dbReference type="GO" id="GO:0051301">
    <property type="term" value="P:cell division"/>
    <property type="evidence" value="ECO:0007669"/>
    <property type="project" value="UniProtKB-KW"/>
</dbReference>
<dbReference type="NCBIfam" id="TIGR04088">
    <property type="entry name" value="cognate_SipW"/>
    <property type="match status" value="1"/>
</dbReference>
<gene>
    <name evidence="1" type="ORF">D5F11_001640</name>
</gene>
<dbReference type="Proteomes" id="UP000287296">
    <property type="component" value="Unassembled WGS sequence"/>
</dbReference>